<dbReference type="EMBL" id="PPCN01000003">
    <property type="protein sequence ID" value="POF32332.1"/>
    <property type="molecule type" value="Genomic_DNA"/>
</dbReference>
<dbReference type="SUPFAM" id="SSF55729">
    <property type="entry name" value="Acyl-CoA N-acyltransferases (Nat)"/>
    <property type="match status" value="1"/>
</dbReference>
<name>A0A2S3UX76_9HYPH</name>
<accession>A0A2S3UX76</accession>
<dbReference type="OrthoDB" id="7825539at2"/>
<evidence type="ECO:0000313" key="3">
    <source>
        <dbReference type="Proteomes" id="UP000236959"/>
    </source>
</evidence>
<dbReference type="PROSITE" id="PS51186">
    <property type="entry name" value="GNAT"/>
    <property type="match status" value="1"/>
</dbReference>
<keyword evidence="2" id="KW-0808">Transferase</keyword>
<keyword evidence="3" id="KW-1185">Reference proteome</keyword>
<dbReference type="RefSeq" id="WP_103222257.1">
    <property type="nucleotide sequence ID" value="NZ_PPCN01000003.1"/>
</dbReference>
<gene>
    <name evidence="2" type="ORF">CLV41_103255</name>
</gene>
<dbReference type="AlphaFoldDB" id="A0A2S3UX76"/>
<dbReference type="InterPro" id="IPR000182">
    <property type="entry name" value="GNAT_dom"/>
</dbReference>
<comment type="caution">
    <text evidence="2">The sequence shown here is derived from an EMBL/GenBank/DDBJ whole genome shotgun (WGS) entry which is preliminary data.</text>
</comment>
<dbReference type="Gene3D" id="3.40.630.30">
    <property type="match status" value="1"/>
</dbReference>
<dbReference type="InterPro" id="IPR016181">
    <property type="entry name" value="Acyl_CoA_acyltransferase"/>
</dbReference>
<dbReference type="GO" id="GO:0016747">
    <property type="term" value="F:acyltransferase activity, transferring groups other than amino-acyl groups"/>
    <property type="evidence" value="ECO:0007669"/>
    <property type="project" value="InterPro"/>
</dbReference>
<protein>
    <submittedName>
        <fullName evidence="2">Acetyltransferase (GNAT) family protein</fullName>
    </submittedName>
</protein>
<dbReference type="Pfam" id="PF00583">
    <property type="entry name" value="Acetyltransf_1"/>
    <property type="match status" value="1"/>
</dbReference>
<evidence type="ECO:0000259" key="1">
    <source>
        <dbReference type="PROSITE" id="PS51186"/>
    </source>
</evidence>
<dbReference type="Proteomes" id="UP000236959">
    <property type="component" value="Unassembled WGS sequence"/>
</dbReference>
<feature type="domain" description="N-acetyltransferase" evidence="1">
    <location>
        <begin position="5"/>
        <end position="166"/>
    </location>
</feature>
<sequence length="703" mass="77089">MRIVENLSELIDRLDRIVAIADNYKTELGFWPRSSLEDGIKRGRLLAADGTIEGRETTIGFVVFGGVFPNGRIQAVAVDPTSLRQGVAQFLVDNVVARMESEGYLAILAKPAKDLQVAQNFYEKNHFLTVRIQSGGAARNREIVVRERILKSPSLLTAMELRQPPPLLLRSDAHSNLWVIDINVLFDLLKLRRTHYKMAVGVFAAALEGRVRIAVTSEFSNELTRASAAIKDDPLLKLADALPRLRGNAEKNVKDLAEIIHTAVFTKRKPSQAGTPQAHSDCMHLAECIAGNASAFVTSDGVLLRNRRLIRETWGLEVVALEDFHDVLTSTDLTDDFKPVRGKGFRTCTVSAEVARGIAEKLQPKGLNYSYFVKHATRASAHFLVAFDDRQAATALLAASSPVTLGDAHRVLLLVDHERPNAELIAEMLLSNIIDAIGRAGLNLINLEDIPGQIAARKAALQAGFISNDTDQFLSKPALGAPITPASFSGLSERAGLAFGSKAPQLFPASFDGFDALLSTDRTEFRRTEDLLSPTLIVTNNRQVSIQPIARPYADELLGTSPQTSLLDQFEGAFRSQKTYVCSGRSKNLFKTNQLILFYESTRTGGRGAVIAAARIDNVVTQQKNETLQSDMKRTVLESVDRFSASEEVTLTGFSSLLRFPRPVSLDELRMLGAVGTQNLQTTTVIATAVAQEIFDRGWANER</sequence>
<proteinExistence type="predicted"/>
<evidence type="ECO:0000313" key="2">
    <source>
        <dbReference type="EMBL" id="POF32332.1"/>
    </source>
</evidence>
<organism evidence="2 3">
    <name type="scientific">Roseibium marinum</name>
    <dbReference type="NCBI Taxonomy" id="281252"/>
    <lineage>
        <taxon>Bacteria</taxon>
        <taxon>Pseudomonadati</taxon>
        <taxon>Pseudomonadota</taxon>
        <taxon>Alphaproteobacteria</taxon>
        <taxon>Hyphomicrobiales</taxon>
        <taxon>Stappiaceae</taxon>
        <taxon>Roseibium</taxon>
    </lineage>
</organism>
<reference evidence="2 3" key="1">
    <citation type="submission" date="2018-01" db="EMBL/GenBank/DDBJ databases">
        <title>Genomic Encyclopedia of Archaeal and Bacterial Type Strains, Phase II (KMG-II): from individual species to whole genera.</title>
        <authorList>
            <person name="Goeker M."/>
        </authorList>
    </citation>
    <scope>NUCLEOTIDE SEQUENCE [LARGE SCALE GENOMIC DNA]</scope>
    <source>
        <strain evidence="2 3">DSM 17023</strain>
    </source>
</reference>